<sequence length="569" mass="63873">MKRIIYIITILFAGMTFNSCDSELLEKTPLDQISDADFWKTEGDLQLYLNQLYNTLPGWPSAGASPSLDVGTDIIAQSSTWFGASNAGRLDGTVSVPASGGGWSWTNIRRANYFLENASRAETGNLIDHYVGEGHFFRAWFYFELFKDFGDLPIITEVLDLEDEAILYGARSPRTEVANFILDELDLAIAKLEYASEVGPSRINKDIAAQFKARVALYEGTWEKYHQGTAFAGSTDGSGFLQIAADAAKTVMDAGNYSISTGDVDMAYYDLFVQTDYSGNPEVMLYKHYDYLTYNIQNSLWNQPNLSGMTREMTKYYLASDGDPISASDAFTGDATLDEIEVNRDPRLAQSVMAPGDLDIVALNGDESFFTIPDMTRNPTGYSIEKWRSKEIVENNQRTRDIGYILFRYAEALLIYAEAKAELGTITQTDLDLSINLLRDRVGMPHLILNAITDDPEWPDYGYTLPDYVQEVRRERVVELFGEGNRLDDLMRWRAHNLFVGTRPLGTTYTAEIEAAYPNLTVDADGFLDPYVNFLSGGAYGFDPNRDYLLPLPIDELTLNENLTQNPNW</sequence>
<feature type="domain" description="SusD-like N-terminal" evidence="7">
    <location>
        <begin position="106"/>
        <end position="217"/>
    </location>
</feature>
<dbReference type="AlphaFoldDB" id="A0A1M5E9H3"/>
<reference evidence="9" key="1">
    <citation type="submission" date="2016-11" db="EMBL/GenBank/DDBJ databases">
        <authorList>
            <person name="Varghese N."/>
            <person name="Submissions S."/>
        </authorList>
    </citation>
    <scope>NUCLEOTIDE SEQUENCE [LARGE SCALE GENOMIC DNA]</scope>
    <source>
        <strain evidence="9">DSM 17539</strain>
    </source>
</reference>
<dbReference type="Proteomes" id="UP000184406">
    <property type="component" value="Unassembled WGS sequence"/>
</dbReference>
<evidence type="ECO:0000256" key="3">
    <source>
        <dbReference type="ARBA" id="ARBA00022729"/>
    </source>
</evidence>
<evidence type="ECO:0000256" key="1">
    <source>
        <dbReference type="ARBA" id="ARBA00004442"/>
    </source>
</evidence>
<evidence type="ECO:0000313" key="8">
    <source>
        <dbReference type="EMBL" id="SHF75835.1"/>
    </source>
</evidence>
<dbReference type="RefSeq" id="WP_072863829.1">
    <property type="nucleotide sequence ID" value="NZ_FQUX01000007.1"/>
</dbReference>
<evidence type="ECO:0000256" key="5">
    <source>
        <dbReference type="ARBA" id="ARBA00023237"/>
    </source>
</evidence>
<gene>
    <name evidence="8" type="ORF">SAMN03080594_10742</name>
</gene>
<proteinExistence type="inferred from homology"/>
<protein>
    <submittedName>
        <fullName evidence="8">Starch-binding associating with outer membrane</fullName>
    </submittedName>
</protein>
<accession>A0A1M5E9H3</accession>
<organism evidence="8 9">
    <name type="scientific">Arenibacter palladensis</name>
    <dbReference type="NCBI Taxonomy" id="237373"/>
    <lineage>
        <taxon>Bacteria</taxon>
        <taxon>Pseudomonadati</taxon>
        <taxon>Bacteroidota</taxon>
        <taxon>Flavobacteriia</taxon>
        <taxon>Flavobacteriales</taxon>
        <taxon>Flavobacteriaceae</taxon>
        <taxon>Arenibacter</taxon>
    </lineage>
</organism>
<dbReference type="OrthoDB" id="5694214at2"/>
<dbReference type="Pfam" id="PF14322">
    <property type="entry name" value="SusD-like_3"/>
    <property type="match status" value="1"/>
</dbReference>
<evidence type="ECO:0000256" key="4">
    <source>
        <dbReference type="ARBA" id="ARBA00023136"/>
    </source>
</evidence>
<keyword evidence="4" id="KW-0472">Membrane</keyword>
<keyword evidence="9" id="KW-1185">Reference proteome</keyword>
<dbReference type="GO" id="GO:0009279">
    <property type="term" value="C:cell outer membrane"/>
    <property type="evidence" value="ECO:0007669"/>
    <property type="project" value="UniProtKB-SubCell"/>
</dbReference>
<dbReference type="SUPFAM" id="SSF48452">
    <property type="entry name" value="TPR-like"/>
    <property type="match status" value="1"/>
</dbReference>
<dbReference type="InterPro" id="IPR033985">
    <property type="entry name" value="SusD-like_N"/>
</dbReference>
<comment type="similarity">
    <text evidence="2">Belongs to the SusD family.</text>
</comment>
<keyword evidence="5" id="KW-0998">Cell outer membrane</keyword>
<dbReference type="EMBL" id="FQUX01000007">
    <property type="protein sequence ID" value="SHF75835.1"/>
    <property type="molecule type" value="Genomic_DNA"/>
</dbReference>
<dbReference type="Gene3D" id="1.25.40.390">
    <property type="match status" value="1"/>
</dbReference>
<dbReference type="InterPro" id="IPR012944">
    <property type="entry name" value="SusD_RagB_dom"/>
</dbReference>
<feature type="domain" description="RagB/SusD" evidence="6">
    <location>
        <begin position="307"/>
        <end position="569"/>
    </location>
</feature>
<evidence type="ECO:0000259" key="7">
    <source>
        <dbReference type="Pfam" id="PF14322"/>
    </source>
</evidence>
<evidence type="ECO:0000256" key="2">
    <source>
        <dbReference type="ARBA" id="ARBA00006275"/>
    </source>
</evidence>
<keyword evidence="3" id="KW-0732">Signal</keyword>
<dbReference type="Pfam" id="PF07980">
    <property type="entry name" value="SusD_RagB"/>
    <property type="match status" value="1"/>
</dbReference>
<evidence type="ECO:0000313" key="9">
    <source>
        <dbReference type="Proteomes" id="UP000184406"/>
    </source>
</evidence>
<dbReference type="InterPro" id="IPR011990">
    <property type="entry name" value="TPR-like_helical_dom_sf"/>
</dbReference>
<evidence type="ECO:0000259" key="6">
    <source>
        <dbReference type="Pfam" id="PF07980"/>
    </source>
</evidence>
<comment type="subcellular location">
    <subcellularLocation>
        <location evidence="1">Cell outer membrane</location>
    </subcellularLocation>
</comment>
<name>A0A1M5E9H3_9FLAO</name>